<protein>
    <submittedName>
        <fullName evidence="1">Uncharacterized protein</fullName>
    </submittedName>
</protein>
<keyword evidence="2" id="KW-1185">Reference proteome</keyword>
<comment type="caution">
    <text evidence="1">The sequence shown here is derived from an EMBL/GenBank/DDBJ whole genome shotgun (WGS) entry which is preliminary data.</text>
</comment>
<gene>
    <name evidence="1" type="ORF">niasHT_000270</name>
</gene>
<name>A0ABD2LTC9_9BILA</name>
<dbReference type="Proteomes" id="UP001620626">
    <property type="component" value="Unassembled WGS sequence"/>
</dbReference>
<sequence length="163" mass="18692">MSPIRSQCSASIHQTQQFHCSPIWSLLSVSFDMMHLLTHGLPMRVQELPLERGGGVKWREGTATVGANVGKRTNSDGGLSWLILRSPVKFPEEMKRRIIILQDPSFLHKSPRLREMLRLSPVQMQIDGHSFVLFVFCFSTVQKCEKRQTIHSLTQHKRGDRRS</sequence>
<dbReference type="EMBL" id="JBICBT010000275">
    <property type="protein sequence ID" value="KAL3118505.1"/>
    <property type="molecule type" value="Genomic_DNA"/>
</dbReference>
<evidence type="ECO:0000313" key="1">
    <source>
        <dbReference type="EMBL" id="KAL3118505.1"/>
    </source>
</evidence>
<organism evidence="1 2">
    <name type="scientific">Heterodera trifolii</name>
    <dbReference type="NCBI Taxonomy" id="157864"/>
    <lineage>
        <taxon>Eukaryota</taxon>
        <taxon>Metazoa</taxon>
        <taxon>Ecdysozoa</taxon>
        <taxon>Nematoda</taxon>
        <taxon>Chromadorea</taxon>
        <taxon>Rhabditida</taxon>
        <taxon>Tylenchina</taxon>
        <taxon>Tylenchomorpha</taxon>
        <taxon>Tylenchoidea</taxon>
        <taxon>Heteroderidae</taxon>
        <taxon>Heteroderinae</taxon>
        <taxon>Heterodera</taxon>
    </lineage>
</organism>
<dbReference type="AlphaFoldDB" id="A0ABD2LTC9"/>
<accession>A0ABD2LTC9</accession>
<evidence type="ECO:0000313" key="2">
    <source>
        <dbReference type="Proteomes" id="UP001620626"/>
    </source>
</evidence>
<reference evidence="1 2" key="1">
    <citation type="submission" date="2024-10" db="EMBL/GenBank/DDBJ databases">
        <authorList>
            <person name="Kim D."/>
        </authorList>
    </citation>
    <scope>NUCLEOTIDE SEQUENCE [LARGE SCALE GENOMIC DNA]</scope>
    <source>
        <strain evidence="1">BH-2024</strain>
    </source>
</reference>
<proteinExistence type="predicted"/>